<keyword evidence="1 3" id="KW-0808">Transferase</keyword>
<evidence type="ECO:0000256" key="1">
    <source>
        <dbReference type="ARBA" id="ARBA00022679"/>
    </source>
</evidence>
<evidence type="ECO:0000256" key="3">
    <source>
        <dbReference type="RuleBase" id="RU368002"/>
    </source>
</evidence>
<feature type="domain" description="Glycine N-acyltransferase C-terminal" evidence="5">
    <location>
        <begin position="166"/>
        <end position="243"/>
    </location>
</feature>
<dbReference type="InParanoid" id="A0A3Q3G7P3"/>
<dbReference type="GeneTree" id="ENSGT00950000183133"/>
<dbReference type="STRING" id="56723.ENSLBEP00000026988"/>
<organism evidence="6 7">
    <name type="scientific">Labrus bergylta</name>
    <name type="common">ballan wrasse</name>
    <dbReference type="NCBI Taxonomy" id="56723"/>
    <lineage>
        <taxon>Eukaryota</taxon>
        <taxon>Metazoa</taxon>
        <taxon>Chordata</taxon>
        <taxon>Craniata</taxon>
        <taxon>Vertebrata</taxon>
        <taxon>Euteleostomi</taxon>
        <taxon>Actinopterygii</taxon>
        <taxon>Neopterygii</taxon>
        <taxon>Teleostei</taxon>
        <taxon>Neoteleostei</taxon>
        <taxon>Acanthomorphata</taxon>
        <taxon>Eupercaria</taxon>
        <taxon>Labriformes</taxon>
        <taxon>Labridae</taxon>
        <taxon>Labrus</taxon>
    </lineage>
</organism>
<dbReference type="EC" id="2.3.1.-" evidence="3"/>
<proteinExistence type="inferred from homology"/>
<dbReference type="Pfam" id="PF08444">
    <property type="entry name" value="Gly_acyl_tr_C"/>
    <property type="match status" value="1"/>
</dbReference>
<dbReference type="OrthoDB" id="61870at2759"/>
<comment type="similarity">
    <text evidence="3">Belongs to the glycine N-acyltransferase family.</text>
</comment>
<evidence type="ECO:0000259" key="5">
    <source>
        <dbReference type="Pfam" id="PF08444"/>
    </source>
</evidence>
<evidence type="ECO:0000313" key="7">
    <source>
        <dbReference type="Proteomes" id="UP000261660"/>
    </source>
</evidence>
<evidence type="ECO:0000259" key="4">
    <source>
        <dbReference type="Pfam" id="PF06021"/>
    </source>
</evidence>
<reference evidence="6" key="1">
    <citation type="submission" date="2025-08" db="UniProtKB">
        <authorList>
            <consortium name="Ensembl"/>
        </authorList>
    </citation>
    <scope>IDENTIFICATION</scope>
</reference>
<dbReference type="GO" id="GO:0047961">
    <property type="term" value="F:glycine N-acyltransferase activity"/>
    <property type="evidence" value="ECO:0007669"/>
    <property type="project" value="InterPro"/>
</dbReference>
<dbReference type="Gene3D" id="3.40.630.30">
    <property type="match status" value="1"/>
</dbReference>
<dbReference type="InterPro" id="IPR015938">
    <property type="entry name" value="Glycine_N-acyltransferase_N"/>
</dbReference>
<evidence type="ECO:0000256" key="2">
    <source>
        <dbReference type="ARBA" id="ARBA00023315"/>
    </source>
</evidence>
<dbReference type="InterPro" id="IPR016181">
    <property type="entry name" value="Acyl_CoA_acyltransferase"/>
</dbReference>
<dbReference type="SUPFAM" id="SSF55729">
    <property type="entry name" value="Acyl-CoA N-acyltransferases (Nat)"/>
    <property type="match status" value="1"/>
</dbReference>
<dbReference type="PANTHER" id="PTHR15298:SF17">
    <property type="entry name" value="GLYCINE N-ACYLTRANSFERASE-LIKE PROTEIN"/>
    <property type="match status" value="1"/>
</dbReference>
<dbReference type="GO" id="GO:0005739">
    <property type="term" value="C:mitochondrion"/>
    <property type="evidence" value="ECO:0007669"/>
    <property type="project" value="InterPro"/>
</dbReference>
<accession>A0A3Q3G7P3</accession>
<keyword evidence="7" id="KW-1185">Reference proteome</keyword>
<dbReference type="Ensembl" id="ENSLBET00000028287.1">
    <property type="protein sequence ID" value="ENSLBEP00000026988.1"/>
    <property type="gene ID" value="ENSLBEG00000020507.1"/>
</dbReference>
<feature type="domain" description="Glycine N-acyltransferase N-terminal" evidence="4">
    <location>
        <begin position="47"/>
        <end position="163"/>
    </location>
</feature>
<keyword evidence="2 3" id="KW-0012">Acyltransferase</keyword>
<dbReference type="Pfam" id="PF06021">
    <property type="entry name" value="Gly_acyl_tr_N"/>
    <property type="match status" value="1"/>
</dbReference>
<protein>
    <recommendedName>
        <fullName evidence="3">Glycine N-acyltransferase-like protein</fullName>
        <ecNumber evidence="3">2.3.1.-</ecNumber>
    </recommendedName>
</protein>
<reference evidence="6" key="2">
    <citation type="submission" date="2025-09" db="UniProtKB">
        <authorList>
            <consortium name="Ensembl"/>
        </authorList>
    </citation>
    <scope>IDENTIFICATION</scope>
</reference>
<name>A0A3Q3G7P3_9LABR</name>
<dbReference type="InterPro" id="IPR010313">
    <property type="entry name" value="Glycine_N-acyltransferase"/>
</dbReference>
<dbReference type="InterPro" id="IPR013652">
    <property type="entry name" value="Glycine_N-acyltransferase_C"/>
</dbReference>
<dbReference type="AlphaFoldDB" id="A0A3Q3G7P3"/>
<dbReference type="Proteomes" id="UP000261660">
    <property type="component" value="Unplaced"/>
</dbReference>
<dbReference type="PANTHER" id="PTHR15298">
    <property type="entry name" value="L-COA N-ACYLTRANSFERASE-RELATED"/>
    <property type="match status" value="1"/>
</dbReference>
<sequence>MFLEECCISSTTTRVIWRCVTTPGLHSRLPFVTVKNSISSSSSEVMPDICTVFTKNPASLRSLLLNERVVHWRTGLIFRGIPSSHCHLTQELASVRGLDVTDYGGYNTFIHHSPKSLDSQGKLLALPVSILEESHADLVHAHLPYGGSQESLNHVRACIRHLPNHCVRDGNGRPVSWMLSDELCELRMAYTLPEYRRAGHLLAPSVAQICRMSSAGLPVYCHVNQQNQATIKAVTSLGFSSCPGMENISVLLICRDRV</sequence>
<evidence type="ECO:0000313" key="6">
    <source>
        <dbReference type="Ensembl" id="ENSLBEP00000026988.1"/>
    </source>
</evidence>